<protein>
    <submittedName>
        <fullName evidence="1">Uncharacterized protein</fullName>
    </submittedName>
</protein>
<organism evidence="1 2">
    <name type="scientific">Tessaracoccus flavus</name>
    <dbReference type="NCBI Taxonomy" id="1610493"/>
    <lineage>
        <taxon>Bacteria</taxon>
        <taxon>Bacillati</taxon>
        <taxon>Actinomycetota</taxon>
        <taxon>Actinomycetes</taxon>
        <taxon>Propionibacteriales</taxon>
        <taxon>Propionibacteriaceae</taxon>
        <taxon>Tessaracoccus</taxon>
    </lineage>
</organism>
<evidence type="ECO:0000313" key="2">
    <source>
        <dbReference type="Proteomes" id="UP000188324"/>
    </source>
</evidence>
<name>A0A1Q2CF27_9ACTN</name>
<dbReference type="STRING" id="1610493.RPIT_07720"/>
<gene>
    <name evidence="1" type="ORF">RPIT_07720</name>
</gene>
<proteinExistence type="predicted"/>
<dbReference type="AlphaFoldDB" id="A0A1Q2CF27"/>
<sequence length="73" mass="7621">MLDLIAALSEAGVAAPDGEVGYELDGVPFELVWTSEKIAVQLDPAPDVEVDGWRILAPDAASIAAAWKQQTGA</sequence>
<accession>A0A1Q2CF27</accession>
<keyword evidence="2" id="KW-1185">Reference proteome</keyword>
<dbReference type="RefSeq" id="WP_077342047.1">
    <property type="nucleotide sequence ID" value="NZ_CP019605.1"/>
</dbReference>
<reference evidence="1 2" key="1">
    <citation type="journal article" date="2016" name="Int. J. Syst. Evol. Microbiol.">
        <title>Tessaracoccus flavus sp. nov., isolated from the drainage system of a lindane-producing factory.</title>
        <authorList>
            <person name="Kumari R."/>
            <person name="Singh P."/>
            <person name="Schumann P."/>
            <person name="Lal R."/>
        </authorList>
    </citation>
    <scope>NUCLEOTIDE SEQUENCE [LARGE SCALE GENOMIC DNA]</scope>
    <source>
        <strain evidence="1 2">RP1T</strain>
    </source>
</reference>
<dbReference type="Proteomes" id="UP000188324">
    <property type="component" value="Chromosome"/>
</dbReference>
<dbReference type="KEGG" id="tfl:RPIT_07720"/>
<dbReference type="EMBL" id="CP019605">
    <property type="protein sequence ID" value="AQP44708.1"/>
    <property type="molecule type" value="Genomic_DNA"/>
</dbReference>
<evidence type="ECO:0000313" key="1">
    <source>
        <dbReference type="EMBL" id="AQP44708.1"/>
    </source>
</evidence>